<keyword evidence="6" id="KW-1185">Reference proteome</keyword>
<protein>
    <submittedName>
        <fullName evidence="5">DctP family TRAP transporter solute-binding subunit</fullName>
    </submittedName>
</protein>
<organism evidence="5 6">
    <name type="scientific">Brevibacillus fluminis</name>
    <dbReference type="NCBI Taxonomy" id="511487"/>
    <lineage>
        <taxon>Bacteria</taxon>
        <taxon>Bacillati</taxon>
        <taxon>Bacillota</taxon>
        <taxon>Bacilli</taxon>
        <taxon>Bacillales</taxon>
        <taxon>Paenibacillaceae</taxon>
        <taxon>Brevibacillus</taxon>
    </lineage>
</organism>
<keyword evidence="2" id="KW-0813">Transport</keyword>
<keyword evidence="4" id="KW-0812">Transmembrane</keyword>
<keyword evidence="3" id="KW-0732">Signal</keyword>
<evidence type="ECO:0000256" key="2">
    <source>
        <dbReference type="ARBA" id="ARBA00022448"/>
    </source>
</evidence>
<dbReference type="PANTHER" id="PTHR33376">
    <property type="match status" value="1"/>
</dbReference>
<dbReference type="InterPro" id="IPR018389">
    <property type="entry name" value="DctP_fam"/>
</dbReference>
<dbReference type="PIRSF" id="PIRSF006470">
    <property type="entry name" value="DctB"/>
    <property type="match status" value="1"/>
</dbReference>
<dbReference type="InterPro" id="IPR038404">
    <property type="entry name" value="TRAP_DctP_sf"/>
</dbReference>
<proteinExistence type="inferred from homology"/>
<dbReference type="Pfam" id="PF03480">
    <property type="entry name" value="DctP"/>
    <property type="match status" value="1"/>
</dbReference>
<dbReference type="RefSeq" id="WP_122917780.1">
    <property type="nucleotide sequence ID" value="NZ_RHHQ01000008.1"/>
</dbReference>
<accession>A0A3M8DND7</accession>
<dbReference type="AlphaFoldDB" id="A0A3M8DND7"/>
<dbReference type="OrthoDB" id="9776801at2"/>
<sequence length="354" mass="39731">MRSRLGIMIFIVIGLFTALVIGFQNDLLFTQLGYDAEQEGLKDRIVIRFSHVVAENTPKGLAAEHFSKLVSQKTHGRVEVQVFPNGILYSDTTELKALQDGDIQMIAPAVSNLSEVDPAWSALDLPYLFHDHAEVNQALSGKIGSLLFDTLSTHDMKGLSFWTSGFKQMTDNRNPLLSVADFADQRFRIIPSTVLAAQMRSLGATPVPLGFNEVYRELAAGRITGEENTISNIYSKRLYQVQRYMTLSNHGYLGYAVIMSKPFWNSLPADVQASIQEAMQETTAWSNQHTAELDKKDLALIQESQSMAIHVQTPAERAAWEAHLRPLYQQFAPDIGDALMQEIERLHQQRPRPK</sequence>
<dbReference type="EMBL" id="RHHQ01000008">
    <property type="protein sequence ID" value="RNB89524.1"/>
    <property type="molecule type" value="Genomic_DNA"/>
</dbReference>
<name>A0A3M8DND7_9BACL</name>
<evidence type="ECO:0000256" key="4">
    <source>
        <dbReference type="SAM" id="Phobius"/>
    </source>
</evidence>
<dbReference type="NCBIfam" id="TIGR00787">
    <property type="entry name" value="dctP"/>
    <property type="match status" value="1"/>
</dbReference>
<evidence type="ECO:0000256" key="1">
    <source>
        <dbReference type="ARBA" id="ARBA00009023"/>
    </source>
</evidence>
<evidence type="ECO:0000313" key="5">
    <source>
        <dbReference type="EMBL" id="RNB89524.1"/>
    </source>
</evidence>
<evidence type="ECO:0000313" key="6">
    <source>
        <dbReference type="Proteomes" id="UP000271031"/>
    </source>
</evidence>
<dbReference type="Proteomes" id="UP000271031">
    <property type="component" value="Unassembled WGS sequence"/>
</dbReference>
<reference evidence="5 6" key="1">
    <citation type="submission" date="2018-10" db="EMBL/GenBank/DDBJ databases">
        <title>Phylogenomics of Brevibacillus.</title>
        <authorList>
            <person name="Dunlap C."/>
        </authorList>
    </citation>
    <scope>NUCLEOTIDE SEQUENCE [LARGE SCALE GENOMIC DNA]</scope>
    <source>
        <strain evidence="5 6">JCM 15716</strain>
    </source>
</reference>
<dbReference type="PANTHER" id="PTHR33376:SF7">
    <property type="entry name" value="C4-DICARBOXYLATE-BINDING PROTEIN DCTB"/>
    <property type="match status" value="1"/>
</dbReference>
<dbReference type="NCBIfam" id="NF037995">
    <property type="entry name" value="TRAP_S1"/>
    <property type="match status" value="1"/>
</dbReference>
<gene>
    <name evidence="5" type="ORF">EDM56_10045</name>
</gene>
<comment type="similarity">
    <text evidence="1">Belongs to the bacterial solute-binding protein 7 family.</text>
</comment>
<dbReference type="GO" id="GO:0030288">
    <property type="term" value="C:outer membrane-bounded periplasmic space"/>
    <property type="evidence" value="ECO:0007669"/>
    <property type="project" value="InterPro"/>
</dbReference>
<dbReference type="InterPro" id="IPR004682">
    <property type="entry name" value="TRAP_DctP"/>
</dbReference>
<comment type="caution">
    <text evidence="5">The sequence shown here is derived from an EMBL/GenBank/DDBJ whole genome shotgun (WGS) entry which is preliminary data.</text>
</comment>
<feature type="transmembrane region" description="Helical" evidence="4">
    <location>
        <begin position="5"/>
        <end position="23"/>
    </location>
</feature>
<keyword evidence="4" id="KW-1133">Transmembrane helix</keyword>
<evidence type="ECO:0000256" key="3">
    <source>
        <dbReference type="ARBA" id="ARBA00022729"/>
    </source>
</evidence>
<keyword evidence="4" id="KW-0472">Membrane</keyword>
<dbReference type="GO" id="GO:0055085">
    <property type="term" value="P:transmembrane transport"/>
    <property type="evidence" value="ECO:0007669"/>
    <property type="project" value="InterPro"/>
</dbReference>
<dbReference type="Gene3D" id="3.40.190.170">
    <property type="entry name" value="Bacterial extracellular solute-binding protein, family 7"/>
    <property type="match status" value="1"/>
</dbReference>